<dbReference type="Proteomes" id="UP000321046">
    <property type="component" value="Unassembled WGS sequence"/>
</dbReference>
<evidence type="ECO:0000259" key="1">
    <source>
        <dbReference type="Pfam" id="PF18145"/>
    </source>
</evidence>
<dbReference type="NCBIfam" id="NF033611">
    <property type="entry name" value="SAVED"/>
    <property type="match status" value="1"/>
</dbReference>
<dbReference type="InterPro" id="IPR040836">
    <property type="entry name" value="SAVED"/>
</dbReference>
<dbReference type="AlphaFoldDB" id="A0A5C6X969"/>
<organism evidence="2 3">
    <name type="scientific">Lujinxingia vulgaris</name>
    <dbReference type="NCBI Taxonomy" id="2600176"/>
    <lineage>
        <taxon>Bacteria</taxon>
        <taxon>Deltaproteobacteria</taxon>
        <taxon>Bradymonadales</taxon>
        <taxon>Lujinxingiaceae</taxon>
        <taxon>Lujinxingia</taxon>
    </lineage>
</organism>
<comment type="caution">
    <text evidence="2">The sequence shown here is derived from an EMBL/GenBank/DDBJ whole genome shotgun (WGS) entry which is preliminary data.</text>
</comment>
<dbReference type="EMBL" id="VOSL01000039">
    <property type="protein sequence ID" value="TXD37908.1"/>
    <property type="molecule type" value="Genomic_DNA"/>
</dbReference>
<protein>
    <submittedName>
        <fullName evidence="2">SAVED domain-containing protein</fullName>
    </submittedName>
</protein>
<evidence type="ECO:0000313" key="3">
    <source>
        <dbReference type="Proteomes" id="UP000321046"/>
    </source>
</evidence>
<evidence type="ECO:0000313" key="2">
    <source>
        <dbReference type="EMBL" id="TXD37908.1"/>
    </source>
</evidence>
<feature type="domain" description="SMODS-associated and fused to various effectors" evidence="1">
    <location>
        <begin position="319"/>
        <end position="502"/>
    </location>
</feature>
<accession>A0A5C6X969</accession>
<dbReference type="RefSeq" id="WP_146973994.1">
    <property type="nucleotide sequence ID" value="NZ_VOSL01000039.1"/>
</dbReference>
<dbReference type="Pfam" id="PF18145">
    <property type="entry name" value="SAVED"/>
    <property type="match status" value="1"/>
</dbReference>
<gene>
    <name evidence="2" type="ORF">FRC96_08065</name>
</gene>
<proteinExistence type="predicted"/>
<dbReference type="OrthoDB" id="268467at2"/>
<reference evidence="2 3" key="1">
    <citation type="submission" date="2019-08" db="EMBL/GenBank/DDBJ databases">
        <title>Bradymonadales sp. TMQ2.</title>
        <authorList>
            <person name="Liang Q."/>
        </authorList>
    </citation>
    <scope>NUCLEOTIDE SEQUENCE [LARGE SCALE GENOMIC DNA]</scope>
    <source>
        <strain evidence="2 3">TMQ2</strain>
    </source>
</reference>
<name>A0A5C6X969_9DELT</name>
<sequence>MAIGQVGARVEGDVYQGLFFWKQAADLLRPNSLVERVVLEHDEAAGVDDVAVFFRDPGVNAGGVMIRADYYQLKYHVDNRNSYSSDVLIEPVSAKAKSSLLQRFYKAYSDLISHNANFRLHLASNWSWKNDDKLACRLREDGALPQKFFDDGPRGDFGKIREKWRAHLEIDDESFRSFAKTLRFQLNHFGRREFKSYVYATLEAAGLKVPSADRAACPYESLIQQFLMDGPNSFDRSTFRTLCKREGLLVDESSHKPTLYTIGVRSFVRFAERLESEVNEFVCVSHNFDGRLLASDGTWSAGASSISTFLADADRRVRLRGVPSVISLECHGSFALFSGWELSRNSGVDIAPIQKPSLEIWRSTTNVMHDDSWTVEIIECEDDYADVAVCLSVTHDISCAVKEFLLTAEGPDVNRIAFVSPHSGPSPQSIEGAGHAYWLASQIPAILTRIRPTRTTRVHLFFACPNALMFFIGQHRDALGPLALYEFDFGIERDGTYQFSFALPLA</sequence>